<accession>G0NJ71</accession>
<dbReference type="AlphaFoldDB" id="G0NJ71"/>
<proteinExistence type="predicted"/>
<sequence length="307" mass="36457">MDNEPAWKKLLRETRGKSWYLPPDRFELGLDELTNQMRWCWGDPEIVRRGIQEAIRKNIEQLPKEDWALLFEKCGQLKLHPNLLELPLKLQQLISESEKLKDQSILTQEKVQLLALCLTLQEGLPITVPLIELPILYNNEKVTDKAIQRMIKELSDYDHLTEDRIWWHADYLHLTENVLEVANFLERSVPCPVQRPYTLFALVAMLEHGQPITISKKLQFLQEIEQRKIKWKQVHEENERRAERFRENLKNAAHLTNRTRDVKITPNYTASMILCFKNIASSLFLLNFCLWEPKYSKTHCFISRFNR</sequence>
<dbReference type="HOGENOM" id="CLU_906821_0_0_1"/>
<keyword evidence="3" id="KW-1185">Reference proteome</keyword>
<evidence type="ECO:0000313" key="3">
    <source>
        <dbReference type="Proteomes" id="UP000008068"/>
    </source>
</evidence>
<evidence type="ECO:0000313" key="2">
    <source>
        <dbReference type="EMBL" id="EGT32161.1"/>
    </source>
</evidence>
<organism evidence="3">
    <name type="scientific">Caenorhabditis brenneri</name>
    <name type="common">Nematode worm</name>
    <dbReference type="NCBI Taxonomy" id="135651"/>
    <lineage>
        <taxon>Eukaryota</taxon>
        <taxon>Metazoa</taxon>
        <taxon>Ecdysozoa</taxon>
        <taxon>Nematoda</taxon>
        <taxon>Chromadorea</taxon>
        <taxon>Rhabditida</taxon>
        <taxon>Rhabditina</taxon>
        <taxon>Rhabditomorpha</taxon>
        <taxon>Rhabditoidea</taxon>
        <taxon>Rhabditidae</taxon>
        <taxon>Peloderinae</taxon>
        <taxon>Caenorhabditis</taxon>
    </lineage>
</organism>
<dbReference type="Proteomes" id="UP000008068">
    <property type="component" value="Unassembled WGS sequence"/>
</dbReference>
<keyword evidence="1" id="KW-0175">Coiled coil</keyword>
<name>G0NJ71_CAEBE</name>
<evidence type="ECO:0000256" key="1">
    <source>
        <dbReference type="SAM" id="Coils"/>
    </source>
</evidence>
<dbReference type="InParanoid" id="G0NJ71"/>
<protein>
    <submittedName>
        <fullName evidence="2">Uncharacterized protein</fullName>
    </submittedName>
</protein>
<reference evidence="3" key="1">
    <citation type="submission" date="2011-07" db="EMBL/GenBank/DDBJ databases">
        <authorList>
            <consortium name="Caenorhabditis brenneri Sequencing and Analysis Consortium"/>
            <person name="Wilson R.K."/>
        </authorList>
    </citation>
    <scope>NUCLEOTIDE SEQUENCE [LARGE SCALE GENOMIC DNA]</scope>
    <source>
        <strain evidence="3">PB2801</strain>
    </source>
</reference>
<gene>
    <name evidence="2" type="ORF">CAEBREN_01616</name>
</gene>
<dbReference type="EMBL" id="GL379894">
    <property type="protein sequence ID" value="EGT32161.1"/>
    <property type="molecule type" value="Genomic_DNA"/>
</dbReference>
<feature type="coiled-coil region" evidence="1">
    <location>
        <begin position="221"/>
        <end position="255"/>
    </location>
</feature>